<organism evidence="8 9">
    <name type="scientific">Ampelomyces quisqualis</name>
    <name type="common">Powdery mildew agent</name>
    <dbReference type="NCBI Taxonomy" id="50730"/>
    <lineage>
        <taxon>Eukaryota</taxon>
        <taxon>Fungi</taxon>
        <taxon>Dikarya</taxon>
        <taxon>Ascomycota</taxon>
        <taxon>Pezizomycotina</taxon>
        <taxon>Dothideomycetes</taxon>
        <taxon>Pleosporomycetidae</taxon>
        <taxon>Pleosporales</taxon>
        <taxon>Pleosporineae</taxon>
        <taxon>Phaeosphaeriaceae</taxon>
        <taxon>Ampelomyces</taxon>
    </lineage>
</organism>
<feature type="region of interest" description="Disordered" evidence="6">
    <location>
        <begin position="910"/>
        <end position="948"/>
    </location>
</feature>
<dbReference type="InterPro" id="IPR049560">
    <property type="entry name" value="MeTrfase_RsmB-F_NOP2_cat"/>
</dbReference>
<dbReference type="GO" id="GO:0070475">
    <property type="term" value="P:rRNA base methylation"/>
    <property type="evidence" value="ECO:0007669"/>
    <property type="project" value="TreeGrafter"/>
</dbReference>
<feature type="binding site" evidence="5">
    <location>
        <position position="302"/>
    </location>
    <ligand>
        <name>S-adenosyl-L-methionine</name>
        <dbReference type="ChEBI" id="CHEBI:59789"/>
    </ligand>
</feature>
<keyword evidence="2 5" id="KW-0808">Transferase</keyword>
<evidence type="ECO:0000256" key="5">
    <source>
        <dbReference type="PROSITE-ProRule" id="PRU01023"/>
    </source>
</evidence>
<keyword evidence="4 5" id="KW-0694">RNA-binding</keyword>
<evidence type="ECO:0000313" key="9">
    <source>
        <dbReference type="Proteomes" id="UP000800096"/>
    </source>
</evidence>
<evidence type="ECO:0000259" key="7">
    <source>
        <dbReference type="PROSITE" id="PS51686"/>
    </source>
</evidence>
<dbReference type="InterPro" id="IPR036987">
    <property type="entry name" value="SRA-YDG_sf"/>
</dbReference>
<reference evidence="8" key="1">
    <citation type="journal article" date="2020" name="Stud. Mycol.">
        <title>101 Dothideomycetes genomes: a test case for predicting lifestyles and emergence of pathogens.</title>
        <authorList>
            <person name="Haridas S."/>
            <person name="Albert R."/>
            <person name="Binder M."/>
            <person name="Bloem J."/>
            <person name="Labutti K."/>
            <person name="Salamov A."/>
            <person name="Andreopoulos B."/>
            <person name="Baker S."/>
            <person name="Barry K."/>
            <person name="Bills G."/>
            <person name="Bluhm B."/>
            <person name="Cannon C."/>
            <person name="Castanera R."/>
            <person name="Culley D."/>
            <person name="Daum C."/>
            <person name="Ezra D."/>
            <person name="Gonzalez J."/>
            <person name="Henrissat B."/>
            <person name="Kuo A."/>
            <person name="Liang C."/>
            <person name="Lipzen A."/>
            <person name="Lutzoni F."/>
            <person name="Magnuson J."/>
            <person name="Mondo S."/>
            <person name="Nolan M."/>
            <person name="Ohm R."/>
            <person name="Pangilinan J."/>
            <person name="Park H.-J."/>
            <person name="Ramirez L."/>
            <person name="Alfaro M."/>
            <person name="Sun H."/>
            <person name="Tritt A."/>
            <person name="Yoshinaga Y."/>
            <person name="Zwiers L.-H."/>
            <person name="Turgeon B."/>
            <person name="Goodwin S."/>
            <person name="Spatafora J."/>
            <person name="Crous P."/>
            <person name="Grigoriev I."/>
        </authorList>
    </citation>
    <scope>NUCLEOTIDE SEQUENCE</scope>
    <source>
        <strain evidence="8">HMLAC05119</strain>
    </source>
</reference>
<dbReference type="GO" id="GO:0005730">
    <property type="term" value="C:nucleolus"/>
    <property type="evidence" value="ECO:0007669"/>
    <property type="project" value="TreeGrafter"/>
</dbReference>
<feature type="domain" description="SAM-dependent MTase RsmB/NOP-type" evidence="7">
    <location>
        <begin position="138"/>
        <end position="516"/>
    </location>
</feature>
<feature type="compositionally biased region" description="Polar residues" evidence="6">
    <location>
        <begin position="934"/>
        <end position="944"/>
    </location>
</feature>
<dbReference type="PROSITE" id="PS51686">
    <property type="entry name" value="SAM_MT_RSMB_NOP"/>
    <property type="match status" value="1"/>
</dbReference>
<proteinExistence type="inferred from homology"/>
<feature type="binding site" evidence="5">
    <location>
        <position position="324"/>
    </location>
    <ligand>
        <name>S-adenosyl-L-methionine</name>
        <dbReference type="ChEBI" id="CHEBI:59789"/>
    </ligand>
</feature>
<dbReference type="Gene3D" id="2.30.280.10">
    <property type="entry name" value="SRA-YDG"/>
    <property type="match status" value="1"/>
</dbReference>
<feature type="binding site" evidence="5">
    <location>
        <position position="275"/>
    </location>
    <ligand>
        <name>S-adenosyl-L-methionine</name>
        <dbReference type="ChEBI" id="CHEBI:59789"/>
    </ligand>
</feature>
<comment type="similarity">
    <text evidence="5">Belongs to the class I-like SAM-binding methyltransferase superfamily. RsmB/NOP family.</text>
</comment>
<keyword evidence="9" id="KW-1185">Reference proteome</keyword>
<feature type="region of interest" description="Disordered" evidence="6">
    <location>
        <begin position="961"/>
        <end position="1029"/>
    </location>
</feature>
<evidence type="ECO:0000256" key="3">
    <source>
        <dbReference type="ARBA" id="ARBA00022691"/>
    </source>
</evidence>
<gene>
    <name evidence="8" type="ORF">BDU57DRAFT_479091</name>
</gene>
<feature type="compositionally biased region" description="Polar residues" evidence="6">
    <location>
        <begin position="965"/>
        <end position="974"/>
    </location>
</feature>
<dbReference type="SUPFAM" id="SSF53335">
    <property type="entry name" value="S-adenosyl-L-methionine-dependent methyltransferases"/>
    <property type="match status" value="1"/>
</dbReference>
<dbReference type="EMBL" id="ML979137">
    <property type="protein sequence ID" value="KAF1914729.1"/>
    <property type="molecule type" value="Genomic_DNA"/>
</dbReference>
<dbReference type="Gene3D" id="3.30.70.1170">
    <property type="entry name" value="Sun protein, domain 3"/>
    <property type="match status" value="1"/>
</dbReference>
<dbReference type="Pfam" id="PF01189">
    <property type="entry name" value="Methyltr_RsmB-F"/>
    <property type="match status" value="1"/>
</dbReference>
<evidence type="ECO:0000256" key="1">
    <source>
        <dbReference type="ARBA" id="ARBA00022603"/>
    </source>
</evidence>
<evidence type="ECO:0000256" key="6">
    <source>
        <dbReference type="SAM" id="MobiDB-lite"/>
    </source>
</evidence>
<keyword evidence="1 5" id="KW-0489">Methyltransferase</keyword>
<dbReference type="Gene3D" id="3.40.50.150">
    <property type="entry name" value="Vaccinia Virus protein VP39"/>
    <property type="match status" value="1"/>
</dbReference>
<dbReference type="InterPro" id="IPR049561">
    <property type="entry name" value="NSUN5_7_fdxn-like"/>
</dbReference>
<dbReference type="FunFam" id="3.30.70.1170:FF:000006">
    <property type="entry name" value="NOL1/NOP2/Sun domain family protein"/>
    <property type="match status" value="1"/>
</dbReference>
<name>A0A6A5QH56_AMPQU</name>
<dbReference type="GO" id="GO:0008173">
    <property type="term" value="F:RNA methyltransferase activity"/>
    <property type="evidence" value="ECO:0007669"/>
    <property type="project" value="InterPro"/>
</dbReference>
<dbReference type="GO" id="GO:0003723">
    <property type="term" value="F:RNA binding"/>
    <property type="evidence" value="ECO:0007669"/>
    <property type="project" value="UniProtKB-UniRule"/>
</dbReference>
<keyword evidence="3 5" id="KW-0949">S-adenosyl-L-methionine</keyword>
<feature type="compositionally biased region" description="Polar residues" evidence="6">
    <location>
        <begin position="1001"/>
        <end position="1029"/>
    </location>
</feature>
<dbReference type="PANTHER" id="PTHR22807:SF4">
    <property type="entry name" value="28S RRNA (CYTOSINE-C(5))-METHYLTRANSFERASE"/>
    <property type="match status" value="1"/>
</dbReference>
<dbReference type="Pfam" id="PF21153">
    <property type="entry name" value="NSUN5_N"/>
    <property type="match status" value="1"/>
</dbReference>
<feature type="region of interest" description="Disordered" evidence="6">
    <location>
        <begin position="335"/>
        <end position="387"/>
    </location>
</feature>
<dbReference type="InterPro" id="IPR029063">
    <property type="entry name" value="SAM-dependent_MTases_sf"/>
</dbReference>
<accession>A0A6A5QH56</accession>
<dbReference type="OrthoDB" id="435282at2759"/>
<dbReference type="InterPro" id="IPR015947">
    <property type="entry name" value="PUA-like_sf"/>
</dbReference>
<sequence length="1226" mass="134455">MSLYYEAAAILANADNAGGSLKSRLFTKKDLKSSPGHIFALIAEASKWSVVLKDVIEKCGLLAAERKLTPILALLLTHDLLVAKGGVAAAANHVLKLAVTRHRARLGAEFTKARIRYGHPTLAAFKDAVSNGDLEDHGQDRKATRHPRWVRVNTIQTDLETQLRTTFAGFAKTDSLAEVLAARGDANMYYEDPNIPNLLALPPKISLARSEAYATGQIILQDKASCFPACLLDLSPDDGDVIDGCAAPGNKTTHLAAIVSSQTGPPEAQKVIAFERDAVRTKTLQKMVKLASADSIVSVKGDSDFLAAKPHAKEFSSVGAIVLDPSCSGTGIVGRDDGIKIHLPSPSPAGAASQSSSKNKKRKREDEKNNKSEPAMLNLHLDDSTPEETPVKEKLMERLATLSNFQLHILTHAMRFASAHKITYSTCSIHFEENEGVVFQALASSIARQRGWKILKRERQVQGMRNWNKRGVWEDDKLSYPQEESLKQEVLDACIRCDKGTDEGTMGFFVAAFVRDPEEPRQDPSEVVDIEEVEWDGFSDGDVQDSEKALEDSFMLQQHSPVSSLTTTMFPSTPPAANLSRTRLKALATWVRDELDLLVAREGPNVLQPDDVLALHETFIALRHATDITALDLRATGIHRAVQDIAGVATRWPGRLCDDCDKIISIWTTKFGPLSELRPFLYGRGGRLEGIASIHEYSREALLKRWSNTCPDKLHPRRSHRLGDLGFRPGDWWINTLFAHHAGIIGLEAVEGGTTFDKHGAYALVLKDAGEVEAGQGDAFTYRIPQWDKGKYRLTAAIPRSRHPIRVLRSHNINSVWGPKTGVRYEGLYAVKGWSIRQAKSADAAGGQWKEGDILYEVRFERNDPVPMQYVTIRPTATEVDDYTEYKRLRRLQREGMRRGPGLTIDLSNVNPLLPSKAAPPVAPLQSVPRASPPKTQHSSSPGTTRRVLFRQPHFDVLDEHTMDDSQPASTLTSAEIPHVTPSPTKEGTLLVPGRNARRTAISQNMDHSASSSKRNKSPTTSTTSDVSAQSYVREVAPWLDFDSTDTTPASPPMREDSLAPSVRTASSTGPTTKKNMLARLRPAEASPSAMASLREKKKSVDVHEFPGLLRQAEPSKAPKNARKSIFVRGRGVVGRVVDGVDEDGDGDEAAIRFVDNVTSCSDARRSATVSTSADQDCFLQEGLLRAEYGGIVFTDLFWGPRVAGEETNGVMERRDSVGVAPDCAE</sequence>
<dbReference type="AlphaFoldDB" id="A0A6A5QH56"/>
<evidence type="ECO:0000313" key="8">
    <source>
        <dbReference type="EMBL" id="KAF1914729.1"/>
    </source>
</evidence>
<evidence type="ECO:0000256" key="4">
    <source>
        <dbReference type="ARBA" id="ARBA00022884"/>
    </source>
</evidence>
<dbReference type="PANTHER" id="PTHR22807">
    <property type="entry name" value="NOP2 YEAST -RELATED NOL1/NOP2/FMU SUN DOMAIN-CONTAINING"/>
    <property type="match status" value="1"/>
</dbReference>
<dbReference type="InterPro" id="IPR023267">
    <property type="entry name" value="RCMT"/>
</dbReference>
<dbReference type="InterPro" id="IPR048889">
    <property type="entry name" value="NSUN5_RCM1_N"/>
</dbReference>
<feature type="binding site" evidence="5">
    <location>
        <begin position="245"/>
        <end position="251"/>
    </location>
    <ligand>
        <name>S-adenosyl-L-methionine</name>
        <dbReference type="ChEBI" id="CHEBI:59789"/>
    </ligand>
</feature>
<dbReference type="SUPFAM" id="SSF88697">
    <property type="entry name" value="PUA domain-like"/>
    <property type="match status" value="1"/>
</dbReference>
<feature type="compositionally biased region" description="Polar residues" evidence="6">
    <location>
        <begin position="1064"/>
        <end position="1073"/>
    </location>
</feature>
<dbReference type="InterPro" id="IPR001678">
    <property type="entry name" value="MeTrfase_RsmB-F_NOP2_dom"/>
</dbReference>
<dbReference type="Proteomes" id="UP000800096">
    <property type="component" value="Unassembled WGS sequence"/>
</dbReference>
<protein>
    <recommendedName>
        <fullName evidence="7">SAM-dependent MTase RsmB/NOP-type domain-containing protein</fullName>
    </recommendedName>
</protein>
<evidence type="ECO:0000256" key="2">
    <source>
        <dbReference type="ARBA" id="ARBA00022679"/>
    </source>
</evidence>
<feature type="active site" description="Nucleophile" evidence="5">
    <location>
        <position position="427"/>
    </location>
</feature>
<dbReference type="Pfam" id="PF21148">
    <property type="entry name" value="NSUN5_fdxn-like"/>
    <property type="match status" value="1"/>
</dbReference>
<dbReference type="PRINTS" id="PR02008">
    <property type="entry name" value="RCMTFAMILY"/>
</dbReference>
<feature type="compositionally biased region" description="Low complexity" evidence="6">
    <location>
        <begin position="348"/>
        <end position="357"/>
    </location>
</feature>
<feature type="region of interest" description="Disordered" evidence="6">
    <location>
        <begin position="1043"/>
        <end position="1073"/>
    </location>
</feature>